<dbReference type="EMBL" id="UGNV01000001">
    <property type="protein sequence ID" value="STX30125.1"/>
    <property type="molecule type" value="Genomic_DNA"/>
</dbReference>
<dbReference type="RefSeq" id="WP_115303848.1">
    <property type="nucleotide sequence ID" value="NZ_CAAAHO010000005.1"/>
</dbReference>
<name>A0A378I5W5_9GAMM</name>
<evidence type="ECO:0000256" key="3">
    <source>
        <dbReference type="SAM" id="Phobius"/>
    </source>
</evidence>
<dbReference type="OrthoDB" id="5634904at2"/>
<keyword evidence="1" id="KW-0175">Coiled coil</keyword>
<proteinExistence type="predicted"/>
<gene>
    <name evidence="4" type="ORF">NCTC13315_02689</name>
</gene>
<feature type="transmembrane region" description="Helical" evidence="3">
    <location>
        <begin position="381"/>
        <end position="401"/>
    </location>
</feature>
<evidence type="ECO:0000313" key="4">
    <source>
        <dbReference type="EMBL" id="STX30125.1"/>
    </source>
</evidence>
<keyword evidence="3 4" id="KW-0812">Transmembrane</keyword>
<feature type="compositionally biased region" description="Polar residues" evidence="2">
    <location>
        <begin position="592"/>
        <end position="604"/>
    </location>
</feature>
<feature type="coiled-coil region" evidence="1">
    <location>
        <begin position="337"/>
        <end position="364"/>
    </location>
</feature>
<feature type="transmembrane region" description="Helical" evidence="3">
    <location>
        <begin position="259"/>
        <end position="284"/>
    </location>
</feature>
<keyword evidence="3" id="KW-1133">Transmembrane helix</keyword>
<keyword evidence="5" id="KW-1185">Reference proteome</keyword>
<evidence type="ECO:0000256" key="1">
    <source>
        <dbReference type="SAM" id="Coils"/>
    </source>
</evidence>
<feature type="transmembrane region" description="Helical" evidence="3">
    <location>
        <begin position="161"/>
        <end position="181"/>
    </location>
</feature>
<feature type="transmembrane region" description="Helical" evidence="3">
    <location>
        <begin position="407"/>
        <end position="426"/>
    </location>
</feature>
<feature type="region of interest" description="Disordered" evidence="2">
    <location>
        <begin position="635"/>
        <end position="686"/>
    </location>
</feature>
<feature type="compositionally biased region" description="Low complexity" evidence="2">
    <location>
        <begin position="701"/>
        <end position="711"/>
    </location>
</feature>
<sequence>MTTDTSTDYSVHNESNLYSIAGRLDVQSQSRLLAKQLHEAGNIYILYGLLDGLNLSYSTLKYCFDVLLTNSKASASDALHEWTLTPEGMLVAATESITLIAFSMLANYFKDSDKNLFKRYIAILWPYLRDSIKAVKNSYKGVRNTIQVANLLGGGGINLNFLMLPVGLALSGLTVLNRIWYRHVVNLRKDMMKANGTLLASIEQQDALTEEECRQIRYKINCQIEEIRIKHRLAFLSAAAGGLLDSFYSYMGILCLCSFSWPLLLAMTVICITFAVISILTRIYEEYDNQRKLEVTQAKIDLTLFVKEHTLSLQADFARLQELSELIAAGNKNSDYLEEQERLASEIQNKLEAFRAKRDHLKSLNTFSPLAACLEGMKNGLAAYTAASSILFAISTLAFFTSFAFPPIVIISLISLGLVFLAGFVAHSMYKHYQHSVSEDIVADKPYEQLQDMLRDLKQMQQKSANELPEDEPGIKKRDFKEEAKTIINDGSQVASAPEFTFQSWFETIRSFFSGLAKGPKTVDYTLNPLQELGSDGHYHETPVMIGLSFAASALYAFTMALRAHARSFGRPPITQSKATDKNKAEVDPISTVSKATGSINDPNQHLKPPERTTVKKSGKKKMCLSEESKIAIASTTLIDSNQPPHLKKKPNHKEKANPTNVDKATVTSNTKNSNKSTQPVDAPAYGLSPLRLANHIIYGSSETTKSGKSSRLPKKPLDPEGNKQIFGEHNIQNTEDEFLIKTPSPSTLGRSRFSLFGQKDFLPRSPTPVVASITATTPEVVY</sequence>
<organism evidence="4 5">
    <name type="scientific">Legionella beliardensis</name>
    <dbReference type="NCBI Taxonomy" id="91822"/>
    <lineage>
        <taxon>Bacteria</taxon>
        <taxon>Pseudomonadati</taxon>
        <taxon>Pseudomonadota</taxon>
        <taxon>Gammaproteobacteria</taxon>
        <taxon>Legionellales</taxon>
        <taxon>Legionellaceae</taxon>
        <taxon>Legionella</taxon>
    </lineage>
</organism>
<feature type="region of interest" description="Disordered" evidence="2">
    <location>
        <begin position="592"/>
        <end position="622"/>
    </location>
</feature>
<feature type="region of interest" description="Disordered" evidence="2">
    <location>
        <begin position="701"/>
        <end position="723"/>
    </location>
</feature>
<dbReference type="AlphaFoldDB" id="A0A378I5W5"/>
<evidence type="ECO:0000313" key="5">
    <source>
        <dbReference type="Proteomes" id="UP000254968"/>
    </source>
</evidence>
<feature type="compositionally biased region" description="Polar residues" evidence="2">
    <location>
        <begin position="635"/>
        <end position="644"/>
    </location>
</feature>
<feature type="compositionally biased region" description="Polar residues" evidence="2">
    <location>
        <begin position="658"/>
        <end position="680"/>
    </location>
</feature>
<feature type="transmembrane region" description="Helical" evidence="3">
    <location>
        <begin position="233"/>
        <end position="253"/>
    </location>
</feature>
<reference evidence="4 5" key="1">
    <citation type="submission" date="2018-06" db="EMBL/GenBank/DDBJ databases">
        <authorList>
            <consortium name="Pathogen Informatics"/>
            <person name="Doyle S."/>
        </authorList>
    </citation>
    <scope>NUCLEOTIDE SEQUENCE [LARGE SCALE GENOMIC DNA]</scope>
    <source>
        <strain evidence="4 5">NCTC13315</strain>
    </source>
</reference>
<protein>
    <submittedName>
        <fullName evidence="4">Transmembrane protein</fullName>
    </submittedName>
</protein>
<evidence type="ECO:0000256" key="2">
    <source>
        <dbReference type="SAM" id="MobiDB-lite"/>
    </source>
</evidence>
<accession>A0A378I5W5</accession>
<keyword evidence="3" id="KW-0472">Membrane</keyword>
<dbReference type="Proteomes" id="UP000254968">
    <property type="component" value="Unassembled WGS sequence"/>
</dbReference>